<feature type="signal peptide" evidence="1">
    <location>
        <begin position="1"/>
        <end position="20"/>
    </location>
</feature>
<feature type="chain" id="PRO_5001757247" description="DUF4139 domain-containing protein" evidence="1">
    <location>
        <begin position="21"/>
        <end position="461"/>
    </location>
</feature>
<dbReference type="PATRIC" id="fig|1232683.4.peg.4117"/>
<dbReference type="PANTHER" id="PTHR38075">
    <property type="entry name" value="DUF4139 DOMAIN-CONTAINING PROTEIN"/>
    <property type="match status" value="1"/>
</dbReference>
<dbReference type="OrthoDB" id="9808067at2"/>
<dbReference type="Proteomes" id="UP000028252">
    <property type="component" value="Unassembled WGS sequence"/>
</dbReference>
<keyword evidence="1" id="KW-0732">Signal</keyword>
<dbReference type="RefSeq" id="WP_036192441.1">
    <property type="nucleotide sequence ID" value="NZ_JMQN01000063.1"/>
</dbReference>
<evidence type="ECO:0000313" key="4">
    <source>
        <dbReference type="Proteomes" id="UP000028252"/>
    </source>
</evidence>
<dbReference type="STRING" id="1232683.ADIMK_4185"/>
<dbReference type="InterPro" id="IPR037291">
    <property type="entry name" value="DUF4139"/>
</dbReference>
<dbReference type="EMBL" id="JMQN01000063">
    <property type="protein sequence ID" value="KEA61728.1"/>
    <property type="molecule type" value="Genomic_DNA"/>
</dbReference>
<protein>
    <recommendedName>
        <fullName evidence="2">DUF4139 domain-containing protein</fullName>
    </recommendedName>
</protein>
<evidence type="ECO:0000259" key="2">
    <source>
        <dbReference type="Pfam" id="PF13598"/>
    </source>
</evidence>
<keyword evidence="4" id="KW-1185">Reference proteome</keyword>
<evidence type="ECO:0000256" key="1">
    <source>
        <dbReference type="SAM" id="SignalP"/>
    </source>
</evidence>
<dbReference type="PANTHER" id="PTHR38075:SF1">
    <property type="entry name" value="DUF4139 DOMAIN-CONTAINING PROTEIN"/>
    <property type="match status" value="1"/>
</dbReference>
<proteinExistence type="predicted"/>
<evidence type="ECO:0000313" key="3">
    <source>
        <dbReference type="EMBL" id="KEA61728.1"/>
    </source>
</evidence>
<accession>A0A081FT73</accession>
<dbReference type="AlphaFoldDB" id="A0A081FT73"/>
<comment type="caution">
    <text evidence="3">The sequence shown here is derived from an EMBL/GenBank/DDBJ whole genome shotgun (WGS) entry which is preliminary data.</text>
</comment>
<sequence length="461" mass="50076">MLIRTLAAGTALLVSGQSFAADPLHLANDELTQRRLMIFQSGQTLFSEQYALPQGFNAPLIEIEGISPQLQPGSALVNGAGAIEHIALLTPKNGLQERLKAVVGQTITLKRYGADGQAIYREARLLEISNGQLLVEDGDNVEHLALNGDWKPLLPKPVRHEPDSPYLQIKRDGQTEKALTLSYMGGGINWQADYSLTLDANDTTLSLQAQATLANHSGIDLPQSQIRLLAGQVNQPQGSPRLYMAKAAMEMAADSMPSEEAFEDYHLYTLPGLTDLPAGTTTSVPLMPTQTLDYSNSYHFQMPVYGNAQPETIQGRPQRVIRFNLPQSAERDTPLPAGNARVYTSDPQQGLSFIGGQYIAAHAAGEQVEMVLGEAFDIGIEQTQSLYERQGNTTRTGYQVTLSNAGKTAKSIELTANFNQNWKITQSSAPAKTQGAQAAWTIQVPAGGKTTLSYQVELTRR</sequence>
<feature type="domain" description="DUF4139" evidence="2">
    <location>
        <begin position="179"/>
        <end position="458"/>
    </location>
</feature>
<dbReference type="eggNOG" id="COG5316">
    <property type="taxonomic scope" value="Bacteria"/>
</dbReference>
<name>A0A081FT73_9GAMM</name>
<reference evidence="3 4" key="1">
    <citation type="submission" date="2014-04" db="EMBL/GenBank/DDBJ databases">
        <title>Marinobacterium kochiensis sp. nov., isolated from sediment sample collected from Kochi backwaters in Kerala, India.</title>
        <authorList>
            <person name="Singh A."/>
            <person name="Pinnaka A.K."/>
        </authorList>
    </citation>
    <scope>NUCLEOTIDE SEQUENCE [LARGE SCALE GENOMIC DNA]</scope>
    <source>
        <strain evidence="3 4">AK27</strain>
    </source>
</reference>
<organism evidence="3 4">
    <name type="scientific">Marinobacterium lacunae</name>
    <dbReference type="NCBI Taxonomy" id="1232683"/>
    <lineage>
        <taxon>Bacteria</taxon>
        <taxon>Pseudomonadati</taxon>
        <taxon>Pseudomonadota</taxon>
        <taxon>Gammaproteobacteria</taxon>
        <taxon>Oceanospirillales</taxon>
        <taxon>Oceanospirillaceae</taxon>
        <taxon>Marinobacterium</taxon>
    </lineage>
</organism>
<dbReference type="Pfam" id="PF13598">
    <property type="entry name" value="DUF4139"/>
    <property type="match status" value="1"/>
</dbReference>
<gene>
    <name evidence="3" type="ORF">ADIMK_4185</name>
</gene>